<dbReference type="GO" id="GO:0005524">
    <property type="term" value="F:ATP binding"/>
    <property type="evidence" value="ECO:0007669"/>
    <property type="project" value="UniProtKB-KW"/>
</dbReference>
<sequence length="239" mass="26322">MPAINFYPLGDAALVLEFGDHINRLIHGYIQAFTTYLDQHPFPGLVEYVPAFTTLTVYYDPWVVSQQGLQNPYHTVAAYLTEMRAHVKVNPEEPAPKAVEIPVCYGGKYGPDLEYVANLHGLKPKEVIALHTQTTYLVYMIGFAPGFPYLGGMAPEIAAPRKDKPRAKVPAGSVGIAGKQTGVYPIQSPGGWQLIGRTPLLLFNPHRDQPSLLQAGDVIRFVAITEKQFEKKKAVANGH</sequence>
<accession>A0A2T2YPL8</accession>
<dbReference type="SUPFAM" id="SSF160467">
    <property type="entry name" value="PH0987 N-terminal domain-like"/>
    <property type="match status" value="1"/>
</dbReference>
<comment type="caution">
    <text evidence="5">The sequence shown here is derived from an EMBL/GenBank/DDBJ whole genome shotgun (WGS) entry which is preliminary data.</text>
</comment>
<dbReference type="PANTHER" id="PTHR34698:SF2">
    <property type="entry name" value="5-OXOPROLINASE SUBUNIT B"/>
    <property type="match status" value="1"/>
</dbReference>
<dbReference type="Pfam" id="PF02682">
    <property type="entry name" value="CT_C_D"/>
    <property type="match status" value="1"/>
</dbReference>
<evidence type="ECO:0000256" key="1">
    <source>
        <dbReference type="ARBA" id="ARBA00022741"/>
    </source>
</evidence>
<dbReference type="SMART" id="SM00796">
    <property type="entry name" value="AHS1"/>
    <property type="match status" value="1"/>
</dbReference>
<keyword evidence="1" id="KW-0547">Nucleotide-binding</keyword>
<dbReference type="Gene3D" id="3.30.1360.40">
    <property type="match status" value="1"/>
</dbReference>
<evidence type="ECO:0000256" key="3">
    <source>
        <dbReference type="ARBA" id="ARBA00022840"/>
    </source>
</evidence>
<organism evidence="5 6">
    <name type="scientific">Adhaeribacter arboris</name>
    <dbReference type="NCBI Taxonomy" id="2072846"/>
    <lineage>
        <taxon>Bacteria</taxon>
        <taxon>Pseudomonadati</taxon>
        <taxon>Bacteroidota</taxon>
        <taxon>Cytophagia</taxon>
        <taxon>Cytophagales</taxon>
        <taxon>Hymenobacteraceae</taxon>
        <taxon>Adhaeribacter</taxon>
    </lineage>
</organism>
<dbReference type="PANTHER" id="PTHR34698">
    <property type="entry name" value="5-OXOPROLINASE SUBUNIT B"/>
    <property type="match status" value="1"/>
</dbReference>
<evidence type="ECO:0000259" key="4">
    <source>
        <dbReference type="SMART" id="SM00796"/>
    </source>
</evidence>
<dbReference type="Gene3D" id="2.40.100.10">
    <property type="entry name" value="Cyclophilin-like"/>
    <property type="match status" value="1"/>
</dbReference>
<proteinExistence type="predicted"/>
<dbReference type="InterPro" id="IPR029000">
    <property type="entry name" value="Cyclophilin-like_dom_sf"/>
</dbReference>
<protein>
    <submittedName>
        <fullName evidence="5">Kinase inhibitor</fullName>
    </submittedName>
</protein>
<dbReference type="EMBL" id="PYFT01000001">
    <property type="protein sequence ID" value="PSR57426.1"/>
    <property type="molecule type" value="Genomic_DNA"/>
</dbReference>
<dbReference type="GO" id="GO:0016787">
    <property type="term" value="F:hydrolase activity"/>
    <property type="evidence" value="ECO:0007669"/>
    <property type="project" value="UniProtKB-KW"/>
</dbReference>
<gene>
    <name evidence="5" type="ORF">AHMF7605_23665</name>
</gene>
<reference evidence="5 6" key="1">
    <citation type="submission" date="2018-03" db="EMBL/GenBank/DDBJ databases">
        <title>Adhaeribacter sp. HMF7605 Genome sequencing and assembly.</title>
        <authorList>
            <person name="Kang H."/>
            <person name="Kang J."/>
            <person name="Cha I."/>
            <person name="Kim H."/>
            <person name="Joh K."/>
        </authorList>
    </citation>
    <scope>NUCLEOTIDE SEQUENCE [LARGE SCALE GENOMIC DNA]</scope>
    <source>
        <strain evidence="5 6">HMF7605</strain>
    </source>
</reference>
<dbReference type="InterPro" id="IPR003833">
    <property type="entry name" value="CT_C_D"/>
</dbReference>
<dbReference type="AlphaFoldDB" id="A0A2T2YPL8"/>
<dbReference type="InterPro" id="IPR010016">
    <property type="entry name" value="PxpB"/>
</dbReference>
<keyword evidence="3" id="KW-0067">ATP-binding</keyword>
<dbReference type="NCBIfam" id="TIGR00370">
    <property type="entry name" value="5-oxoprolinase subunit PxpB"/>
    <property type="match status" value="1"/>
</dbReference>
<dbReference type="SUPFAM" id="SSF50891">
    <property type="entry name" value="Cyclophilin-like"/>
    <property type="match status" value="1"/>
</dbReference>
<dbReference type="OrthoDB" id="9778567at2"/>
<evidence type="ECO:0000256" key="2">
    <source>
        <dbReference type="ARBA" id="ARBA00022801"/>
    </source>
</evidence>
<keyword evidence="6" id="KW-1185">Reference proteome</keyword>
<name>A0A2T2YPL8_9BACT</name>
<feature type="domain" description="Carboxyltransferase" evidence="4">
    <location>
        <begin position="4"/>
        <end position="213"/>
    </location>
</feature>
<keyword evidence="2" id="KW-0378">Hydrolase</keyword>
<dbReference type="Proteomes" id="UP000240357">
    <property type="component" value="Unassembled WGS sequence"/>
</dbReference>
<evidence type="ECO:0000313" key="5">
    <source>
        <dbReference type="EMBL" id="PSR57426.1"/>
    </source>
</evidence>
<evidence type="ECO:0000313" key="6">
    <source>
        <dbReference type="Proteomes" id="UP000240357"/>
    </source>
</evidence>